<dbReference type="Gene3D" id="3.40.50.300">
    <property type="entry name" value="P-loop containing nucleotide triphosphate hydrolases"/>
    <property type="match status" value="1"/>
</dbReference>
<dbReference type="InterPro" id="IPR050747">
    <property type="entry name" value="Mitochondrial_chaperone_BCS1"/>
</dbReference>
<name>A0A9D7HP73_9PROT</name>
<feature type="domain" description="BCS1 N-terminal" evidence="12">
    <location>
        <begin position="19"/>
        <end position="196"/>
    </location>
</feature>
<feature type="domain" description="AAA+ ATPase" evidence="11">
    <location>
        <begin position="227"/>
        <end position="355"/>
    </location>
</feature>
<evidence type="ECO:0000256" key="2">
    <source>
        <dbReference type="ARBA" id="ARBA00007448"/>
    </source>
</evidence>
<dbReference type="Pfam" id="PF08740">
    <property type="entry name" value="BCS1_N"/>
    <property type="match status" value="1"/>
</dbReference>
<keyword evidence="3 10" id="KW-0812">Transmembrane</keyword>
<dbReference type="InterPro" id="IPR003593">
    <property type="entry name" value="AAA+_ATPase"/>
</dbReference>
<sequence>MLEALQQMLAANQFAAGGLLLGALGLLAVWMRDIPGKFAGWARHFIVTSLAFDNRDDLMFATLVEYMNAKDVLRRINNFTVRGVRQTESYTSLADELQQGGRPQPYLSPGEGFHIFMLDGRLMWMKREIQVATSILEKITLSTFGRSKAPLEAFIHAAMDARMARELNKIAIYIPSSYTNEWSRARLGNNRKLASIVLKSGQKEAILDDLNRFFASRLRYEDLGIPWRRGYLLFGPPGTGKTSLVTALASELMLNVCSLSLASPNVSDEKIGNLLSTVPARSIVLLEDIDSFFRRREKADASIKLSYSGFINALDGVASHEGSVIFLTTNHPELIDEAAIRSGRVDFRMELTNCDTHQLERMFLKFFADADAARRFAAATPAGRWSPAQVQERLLKSHSVEEALAQFEA</sequence>
<keyword evidence="6" id="KW-0067">ATP-binding</keyword>
<dbReference type="GO" id="GO:0016020">
    <property type="term" value="C:membrane"/>
    <property type="evidence" value="ECO:0007669"/>
    <property type="project" value="UniProtKB-SubCell"/>
</dbReference>
<evidence type="ECO:0000256" key="3">
    <source>
        <dbReference type="ARBA" id="ARBA00022692"/>
    </source>
</evidence>
<keyword evidence="4" id="KW-0547">Nucleotide-binding</keyword>
<accession>A0A9D7HP73</accession>
<comment type="similarity">
    <text evidence="2">Belongs to the AAA ATPase family. BCS1 subfamily.</text>
</comment>
<keyword evidence="8 10" id="KW-0472">Membrane</keyword>
<dbReference type="InterPro" id="IPR003959">
    <property type="entry name" value="ATPase_AAA_core"/>
</dbReference>
<dbReference type="PANTHER" id="PTHR23070">
    <property type="entry name" value="BCS1 AAA-TYPE ATPASE"/>
    <property type="match status" value="1"/>
</dbReference>
<dbReference type="SMART" id="SM01024">
    <property type="entry name" value="BCS1_N"/>
    <property type="match status" value="1"/>
</dbReference>
<protein>
    <submittedName>
        <fullName evidence="13">AAA family ATPase</fullName>
    </submittedName>
</protein>
<dbReference type="GO" id="GO:0016887">
    <property type="term" value="F:ATP hydrolysis activity"/>
    <property type="evidence" value="ECO:0007669"/>
    <property type="project" value="InterPro"/>
</dbReference>
<dbReference type="SMART" id="SM00382">
    <property type="entry name" value="AAA"/>
    <property type="match status" value="1"/>
</dbReference>
<evidence type="ECO:0000256" key="6">
    <source>
        <dbReference type="ARBA" id="ARBA00022840"/>
    </source>
</evidence>
<evidence type="ECO:0000259" key="11">
    <source>
        <dbReference type="SMART" id="SM00382"/>
    </source>
</evidence>
<proteinExistence type="inferred from homology"/>
<reference evidence="13" key="1">
    <citation type="submission" date="2020-10" db="EMBL/GenBank/DDBJ databases">
        <title>Connecting structure to function with the recovery of over 1000 high-quality activated sludge metagenome-assembled genomes encoding full-length rRNA genes using long-read sequencing.</title>
        <authorList>
            <person name="Singleton C.M."/>
            <person name="Petriglieri F."/>
            <person name="Kristensen J.M."/>
            <person name="Kirkegaard R.H."/>
            <person name="Michaelsen T.Y."/>
            <person name="Andersen M.H."/>
            <person name="Karst S.M."/>
            <person name="Dueholm M.S."/>
            <person name="Nielsen P.H."/>
            <person name="Albertsen M."/>
        </authorList>
    </citation>
    <scope>NUCLEOTIDE SEQUENCE</scope>
    <source>
        <strain evidence="13">Bjer_18-Q3-R1-45_BAT3C.347</strain>
    </source>
</reference>
<evidence type="ECO:0000313" key="13">
    <source>
        <dbReference type="EMBL" id="MBK6975548.1"/>
    </source>
</evidence>
<evidence type="ECO:0000256" key="8">
    <source>
        <dbReference type="ARBA" id="ARBA00023136"/>
    </source>
</evidence>
<dbReference type="EMBL" id="JADJEV010000005">
    <property type="protein sequence ID" value="MBK6975548.1"/>
    <property type="molecule type" value="Genomic_DNA"/>
</dbReference>
<keyword evidence="5" id="KW-0378">Hydrolase</keyword>
<organism evidence="13 14">
    <name type="scientific">Candidatus Methylophosphatis roskildensis</name>
    <dbReference type="NCBI Taxonomy" id="2899263"/>
    <lineage>
        <taxon>Bacteria</taxon>
        <taxon>Pseudomonadati</taxon>
        <taxon>Pseudomonadota</taxon>
        <taxon>Betaproteobacteria</taxon>
        <taxon>Nitrosomonadales</taxon>
        <taxon>Sterolibacteriaceae</taxon>
        <taxon>Candidatus Methylophosphatis</taxon>
    </lineage>
</organism>
<dbReference type="SUPFAM" id="SSF52540">
    <property type="entry name" value="P-loop containing nucleoside triphosphate hydrolases"/>
    <property type="match status" value="1"/>
</dbReference>
<evidence type="ECO:0000256" key="7">
    <source>
        <dbReference type="ARBA" id="ARBA00022989"/>
    </source>
</evidence>
<gene>
    <name evidence="13" type="ORF">IPH26_22215</name>
</gene>
<dbReference type="InterPro" id="IPR057495">
    <property type="entry name" value="AAA_lid_BCS1"/>
</dbReference>
<evidence type="ECO:0000259" key="12">
    <source>
        <dbReference type="SMART" id="SM01024"/>
    </source>
</evidence>
<comment type="caution">
    <text evidence="13">The sequence shown here is derived from an EMBL/GenBank/DDBJ whole genome shotgun (WGS) entry which is preliminary data.</text>
</comment>
<feature type="transmembrane region" description="Helical" evidence="10">
    <location>
        <begin position="12"/>
        <end position="31"/>
    </location>
</feature>
<evidence type="ECO:0000256" key="10">
    <source>
        <dbReference type="SAM" id="Phobius"/>
    </source>
</evidence>
<dbReference type="InterPro" id="IPR027417">
    <property type="entry name" value="P-loop_NTPase"/>
</dbReference>
<dbReference type="AlphaFoldDB" id="A0A9D7HP73"/>
<comment type="subcellular location">
    <subcellularLocation>
        <location evidence="1">Membrane</location>
        <topology evidence="1">Single-pass membrane protein</topology>
    </subcellularLocation>
</comment>
<evidence type="ECO:0000256" key="9">
    <source>
        <dbReference type="ARBA" id="ARBA00048778"/>
    </source>
</evidence>
<evidence type="ECO:0000256" key="5">
    <source>
        <dbReference type="ARBA" id="ARBA00022801"/>
    </source>
</evidence>
<dbReference type="Pfam" id="PF25426">
    <property type="entry name" value="AAA_lid_BCS1"/>
    <property type="match status" value="1"/>
</dbReference>
<dbReference type="GO" id="GO:0005524">
    <property type="term" value="F:ATP binding"/>
    <property type="evidence" value="ECO:0007669"/>
    <property type="project" value="UniProtKB-KW"/>
</dbReference>
<dbReference type="Proteomes" id="UP000807785">
    <property type="component" value="Unassembled WGS sequence"/>
</dbReference>
<dbReference type="Pfam" id="PF00004">
    <property type="entry name" value="AAA"/>
    <property type="match status" value="1"/>
</dbReference>
<evidence type="ECO:0000313" key="14">
    <source>
        <dbReference type="Proteomes" id="UP000807785"/>
    </source>
</evidence>
<dbReference type="InterPro" id="IPR014851">
    <property type="entry name" value="BCS1_N"/>
</dbReference>
<comment type="catalytic activity">
    <reaction evidence="9">
        <text>ATP + H2O = ADP + phosphate + H(+)</text>
        <dbReference type="Rhea" id="RHEA:13065"/>
        <dbReference type="ChEBI" id="CHEBI:15377"/>
        <dbReference type="ChEBI" id="CHEBI:15378"/>
        <dbReference type="ChEBI" id="CHEBI:30616"/>
        <dbReference type="ChEBI" id="CHEBI:43474"/>
        <dbReference type="ChEBI" id="CHEBI:456216"/>
    </reaction>
    <physiologicalReaction direction="left-to-right" evidence="9">
        <dbReference type="Rhea" id="RHEA:13066"/>
    </physiologicalReaction>
</comment>
<evidence type="ECO:0000256" key="4">
    <source>
        <dbReference type="ARBA" id="ARBA00022741"/>
    </source>
</evidence>
<evidence type="ECO:0000256" key="1">
    <source>
        <dbReference type="ARBA" id="ARBA00004167"/>
    </source>
</evidence>
<keyword evidence="7 10" id="KW-1133">Transmembrane helix</keyword>